<feature type="region of interest" description="Disordered" evidence="5">
    <location>
        <begin position="218"/>
        <end position="314"/>
    </location>
</feature>
<evidence type="ECO:0000256" key="4">
    <source>
        <dbReference type="ARBA" id="ARBA00023136"/>
    </source>
</evidence>
<evidence type="ECO:0000313" key="8">
    <source>
        <dbReference type="Proteomes" id="UP001278766"/>
    </source>
</evidence>
<keyword evidence="3 6" id="KW-1133">Transmembrane helix</keyword>
<feature type="transmembrane region" description="Helical" evidence="6">
    <location>
        <begin position="134"/>
        <end position="157"/>
    </location>
</feature>
<dbReference type="RefSeq" id="XP_062662619.1">
    <property type="nucleotide sequence ID" value="XM_062808959.1"/>
</dbReference>
<dbReference type="AlphaFoldDB" id="A0AAE0LVQ1"/>
<dbReference type="InterPro" id="IPR051694">
    <property type="entry name" value="Immunoregulatory_rcpt-like"/>
</dbReference>
<name>A0AAE0LVQ1_9PEZI</name>
<sequence length="328" mass="34672">MTPAETAIDTTSRVCETNSGYLWYICTWTTPFYSGCCRVNPCQNTPIGCPPQARGHSDSSTAYISVTKTLTVTRAVTSTSLSPSSTSLSPSPFSSTSTPVPGASAPSPPTISSTSTANIDQGSGDGLSIPINTLAGIVVGCGIVVIFVALVACMWWGRRRRKKRERSDHTERLPSSRGLGDEQIPPGLESIFNPMAHSGPGSVFDRTEGRMAKADSMLGFSPLTHGPLTHGPRRSTVRHGAHSGIVSPLTPGSSWGSGLPSSPSEPDSTLVHGDVTKSGEGNEGAKPGSEPEVKEADAVPRATLNSTEQERETRTYVNSWTRFQNVQL</sequence>
<gene>
    <name evidence="7" type="ORF">B0H64DRAFT_91161</name>
</gene>
<dbReference type="EMBL" id="JAUEPN010000002">
    <property type="protein sequence ID" value="KAK3299105.1"/>
    <property type="molecule type" value="Genomic_DNA"/>
</dbReference>
<reference evidence="7" key="2">
    <citation type="submission" date="2023-06" db="EMBL/GenBank/DDBJ databases">
        <authorList>
            <consortium name="Lawrence Berkeley National Laboratory"/>
            <person name="Haridas S."/>
            <person name="Hensen N."/>
            <person name="Bonometti L."/>
            <person name="Westerberg I."/>
            <person name="Brannstrom I.O."/>
            <person name="Guillou S."/>
            <person name="Cros-Aarteil S."/>
            <person name="Calhoun S."/>
            <person name="Kuo A."/>
            <person name="Mondo S."/>
            <person name="Pangilinan J."/>
            <person name="Riley R."/>
            <person name="Labutti K."/>
            <person name="Andreopoulos B."/>
            <person name="Lipzen A."/>
            <person name="Chen C."/>
            <person name="Yanf M."/>
            <person name="Daum C."/>
            <person name="Ng V."/>
            <person name="Clum A."/>
            <person name="Steindorff A."/>
            <person name="Ohm R."/>
            <person name="Martin F."/>
            <person name="Silar P."/>
            <person name="Natvig D."/>
            <person name="Lalanne C."/>
            <person name="Gautier V."/>
            <person name="Ament-Velasquez S.L."/>
            <person name="Kruys A."/>
            <person name="Hutchinson M.I."/>
            <person name="Powell A.J."/>
            <person name="Barry K."/>
            <person name="Miller A.N."/>
            <person name="Grigoriev I.V."/>
            <person name="Debuchy R."/>
            <person name="Gladieux P."/>
            <person name="Thoren M.H."/>
            <person name="Johannesson H."/>
        </authorList>
    </citation>
    <scope>NUCLEOTIDE SEQUENCE</scope>
    <source>
        <strain evidence="7">CBS 168.71</strain>
    </source>
</reference>
<accession>A0AAE0LVQ1</accession>
<dbReference type="GO" id="GO:0016020">
    <property type="term" value="C:membrane"/>
    <property type="evidence" value="ECO:0007669"/>
    <property type="project" value="UniProtKB-SubCell"/>
</dbReference>
<comment type="subcellular location">
    <subcellularLocation>
        <location evidence="1">Membrane</location>
        <topology evidence="1">Single-pass membrane protein</topology>
    </subcellularLocation>
</comment>
<protein>
    <submittedName>
        <fullName evidence="7">Uncharacterized protein</fullName>
    </submittedName>
</protein>
<dbReference type="PANTHER" id="PTHR15549">
    <property type="entry name" value="PAIRED IMMUNOGLOBULIN-LIKE TYPE 2 RECEPTOR"/>
    <property type="match status" value="1"/>
</dbReference>
<feature type="compositionally biased region" description="Low complexity" evidence="5">
    <location>
        <begin position="247"/>
        <end position="268"/>
    </location>
</feature>
<evidence type="ECO:0000313" key="7">
    <source>
        <dbReference type="EMBL" id="KAK3299105.1"/>
    </source>
</evidence>
<feature type="compositionally biased region" description="Basic and acidic residues" evidence="5">
    <location>
        <begin position="165"/>
        <end position="174"/>
    </location>
</feature>
<feature type="compositionally biased region" description="Basic and acidic residues" evidence="5">
    <location>
        <begin position="289"/>
        <end position="298"/>
    </location>
</feature>
<comment type="caution">
    <text evidence="7">The sequence shown here is derived from an EMBL/GenBank/DDBJ whole genome shotgun (WGS) entry which is preliminary data.</text>
</comment>
<feature type="compositionally biased region" description="Basic residues" evidence="5">
    <location>
        <begin position="231"/>
        <end position="241"/>
    </location>
</feature>
<feature type="region of interest" description="Disordered" evidence="5">
    <location>
        <begin position="80"/>
        <end position="119"/>
    </location>
</feature>
<feature type="region of interest" description="Disordered" evidence="5">
    <location>
        <begin position="161"/>
        <end position="206"/>
    </location>
</feature>
<keyword evidence="4 6" id="KW-0472">Membrane</keyword>
<dbReference type="GeneID" id="87845907"/>
<dbReference type="GO" id="GO:0071944">
    <property type="term" value="C:cell periphery"/>
    <property type="evidence" value="ECO:0007669"/>
    <property type="project" value="UniProtKB-ARBA"/>
</dbReference>
<dbReference type="Proteomes" id="UP001278766">
    <property type="component" value="Unassembled WGS sequence"/>
</dbReference>
<evidence type="ECO:0000256" key="3">
    <source>
        <dbReference type="ARBA" id="ARBA00022989"/>
    </source>
</evidence>
<keyword evidence="2 6" id="KW-0812">Transmembrane</keyword>
<evidence type="ECO:0000256" key="2">
    <source>
        <dbReference type="ARBA" id="ARBA00022692"/>
    </source>
</evidence>
<feature type="compositionally biased region" description="Low complexity" evidence="5">
    <location>
        <begin position="80"/>
        <end position="117"/>
    </location>
</feature>
<evidence type="ECO:0000256" key="6">
    <source>
        <dbReference type="SAM" id="Phobius"/>
    </source>
</evidence>
<proteinExistence type="predicted"/>
<evidence type="ECO:0000256" key="1">
    <source>
        <dbReference type="ARBA" id="ARBA00004167"/>
    </source>
</evidence>
<reference evidence="7" key="1">
    <citation type="journal article" date="2023" name="Mol. Phylogenet. Evol.">
        <title>Genome-scale phylogeny and comparative genomics of the fungal order Sordariales.</title>
        <authorList>
            <person name="Hensen N."/>
            <person name="Bonometti L."/>
            <person name="Westerberg I."/>
            <person name="Brannstrom I.O."/>
            <person name="Guillou S."/>
            <person name="Cros-Aarteil S."/>
            <person name="Calhoun S."/>
            <person name="Haridas S."/>
            <person name="Kuo A."/>
            <person name="Mondo S."/>
            <person name="Pangilinan J."/>
            <person name="Riley R."/>
            <person name="LaButti K."/>
            <person name="Andreopoulos B."/>
            <person name="Lipzen A."/>
            <person name="Chen C."/>
            <person name="Yan M."/>
            <person name="Daum C."/>
            <person name="Ng V."/>
            <person name="Clum A."/>
            <person name="Steindorff A."/>
            <person name="Ohm R.A."/>
            <person name="Martin F."/>
            <person name="Silar P."/>
            <person name="Natvig D.O."/>
            <person name="Lalanne C."/>
            <person name="Gautier V."/>
            <person name="Ament-Velasquez S.L."/>
            <person name="Kruys A."/>
            <person name="Hutchinson M.I."/>
            <person name="Powell A.J."/>
            <person name="Barry K."/>
            <person name="Miller A.N."/>
            <person name="Grigoriev I.V."/>
            <person name="Debuchy R."/>
            <person name="Gladieux P."/>
            <person name="Hiltunen Thoren M."/>
            <person name="Johannesson H."/>
        </authorList>
    </citation>
    <scope>NUCLEOTIDE SEQUENCE</scope>
    <source>
        <strain evidence="7">CBS 168.71</strain>
    </source>
</reference>
<evidence type="ECO:0000256" key="5">
    <source>
        <dbReference type="SAM" id="MobiDB-lite"/>
    </source>
</evidence>
<keyword evidence="8" id="KW-1185">Reference proteome</keyword>
<organism evidence="7 8">
    <name type="scientific">Chaetomium fimeti</name>
    <dbReference type="NCBI Taxonomy" id="1854472"/>
    <lineage>
        <taxon>Eukaryota</taxon>
        <taxon>Fungi</taxon>
        <taxon>Dikarya</taxon>
        <taxon>Ascomycota</taxon>
        <taxon>Pezizomycotina</taxon>
        <taxon>Sordariomycetes</taxon>
        <taxon>Sordariomycetidae</taxon>
        <taxon>Sordariales</taxon>
        <taxon>Chaetomiaceae</taxon>
        <taxon>Chaetomium</taxon>
    </lineage>
</organism>